<sequence>MSARIHHISIINRFIRPTFDFYHNTLGLKLLMKTINQDDHTMYHVFFSDDRQRIGTEVTFFEVREGNNYFFGTNTIERTIFKVPTVASLRFWESYLEEQGVCQYGIENFNGRPMLRFEGPDATQLAMVPLREFEHATDYFPYQESAIPVEHAILGIDAIQLRVQYADATEKELLPLGWKKKADARFFANQHRVTILENQDSQFYQEVHVIQDRENPIAIDGIGSVHHVAFGVSSIIDLEMIDTRLNQRNFINSGIKDREFFQSLYYREPNQLLIEVATEEGQLDAKAYENQSSNFDDIPLYLPQYLSFVREQVEQTLANQQHEE</sequence>
<dbReference type="EMBL" id="MAEL01000054">
    <property type="protein sequence ID" value="KAF1301972.1"/>
    <property type="molecule type" value="Genomic_DNA"/>
</dbReference>
<evidence type="ECO:0000313" key="1">
    <source>
        <dbReference type="EMBL" id="KAF1301972.1"/>
    </source>
</evidence>
<dbReference type="InterPro" id="IPR029068">
    <property type="entry name" value="Glyas_Bleomycin-R_OHBP_Dase"/>
</dbReference>
<evidence type="ECO:0000313" key="2">
    <source>
        <dbReference type="Proteomes" id="UP000782705"/>
    </source>
</evidence>
<organism evidence="1 2">
    <name type="scientific">Candidatus Enterococcus willemsii</name>
    <dbReference type="NCBI Taxonomy" id="1857215"/>
    <lineage>
        <taxon>Bacteria</taxon>
        <taxon>Bacillati</taxon>
        <taxon>Bacillota</taxon>
        <taxon>Bacilli</taxon>
        <taxon>Lactobacillales</taxon>
        <taxon>Enterococcaceae</taxon>
        <taxon>Enterococcus</taxon>
    </lineage>
</organism>
<comment type="caution">
    <text evidence="1">The sequence shown here is derived from an EMBL/GenBank/DDBJ whole genome shotgun (WGS) entry which is preliminary data.</text>
</comment>
<dbReference type="SUPFAM" id="SSF54593">
    <property type="entry name" value="Glyoxalase/Bleomycin resistance protein/Dihydroxybiphenyl dioxygenase"/>
    <property type="match status" value="1"/>
</dbReference>
<dbReference type="Proteomes" id="UP000782705">
    <property type="component" value="Unassembled WGS sequence"/>
</dbReference>
<proteinExistence type="predicted"/>
<reference evidence="1 2" key="1">
    <citation type="submission" date="2016-06" db="EMBL/GenBank/DDBJ databases">
        <title>Four novel species of enterococci isolated from chicken manure.</title>
        <authorList>
            <person name="Van Tyne D."/>
        </authorList>
    </citation>
    <scope>NUCLEOTIDE SEQUENCE [LARGE SCALE GENOMIC DNA]</scope>
    <source>
        <strain evidence="1 2">CU12B</strain>
    </source>
</reference>
<gene>
    <name evidence="1" type="ORF">BAU17_00970</name>
</gene>
<dbReference type="InterPro" id="IPR052537">
    <property type="entry name" value="Extradiol_RC_dioxygenase"/>
</dbReference>
<dbReference type="PANTHER" id="PTHR36110">
    <property type="entry name" value="RING-CLEAVING DIOXYGENASE MHQE-RELATED"/>
    <property type="match status" value="1"/>
</dbReference>
<dbReference type="Gene3D" id="3.10.180.10">
    <property type="entry name" value="2,3-Dihydroxybiphenyl 1,2-Dioxygenase, domain 1"/>
    <property type="match status" value="2"/>
</dbReference>
<dbReference type="RefSeq" id="WP_161902953.1">
    <property type="nucleotide sequence ID" value="NZ_MAEL01000054.1"/>
</dbReference>
<keyword evidence="2" id="KW-1185">Reference proteome</keyword>
<accession>A0ABQ6YWA8</accession>
<dbReference type="PANTHER" id="PTHR36110:SF4">
    <property type="entry name" value="RING-CLEAVING DIOXYGENASE MHQA-RELATED"/>
    <property type="match status" value="1"/>
</dbReference>
<protein>
    <submittedName>
        <fullName evidence="1">Glyoxalase</fullName>
    </submittedName>
</protein>
<name>A0ABQ6YWA8_9ENTE</name>